<evidence type="ECO:0000256" key="1">
    <source>
        <dbReference type="SAM" id="Phobius"/>
    </source>
</evidence>
<organism evidence="2 3">
    <name type="scientific">Streptococcus mitis</name>
    <dbReference type="NCBI Taxonomy" id="28037"/>
    <lineage>
        <taxon>Bacteria</taxon>
        <taxon>Bacillati</taxon>
        <taxon>Bacillota</taxon>
        <taxon>Bacilli</taxon>
        <taxon>Lactobacillales</taxon>
        <taxon>Streptococcaceae</taxon>
        <taxon>Streptococcus</taxon>
        <taxon>Streptococcus mitis group</taxon>
    </lineage>
</organism>
<comment type="caution">
    <text evidence="2">The sequence shown here is derived from an EMBL/GenBank/DDBJ whole genome shotgun (WGS) entry which is preliminary data.</text>
</comment>
<keyword evidence="1" id="KW-0812">Transmembrane</keyword>
<feature type="transmembrane region" description="Helical" evidence="1">
    <location>
        <begin position="279"/>
        <end position="297"/>
    </location>
</feature>
<evidence type="ECO:0000313" key="2">
    <source>
        <dbReference type="EMBL" id="MBS4947461.1"/>
    </source>
</evidence>
<dbReference type="AlphaFoldDB" id="A0A942X7U4"/>
<accession>A0A942X7U4</accession>
<reference evidence="2" key="1">
    <citation type="submission" date="2021-02" db="EMBL/GenBank/DDBJ databases">
        <title>Infant gut strain persistence is associated with maternal origin, phylogeny, and functional potential including surface adhesion and iron acquisition.</title>
        <authorList>
            <person name="Lou Y.C."/>
        </authorList>
    </citation>
    <scope>NUCLEOTIDE SEQUENCE</scope>
    <source>
        <strain evidence="2">L3_114_025G1_dasL3_114_025G1_concoct_29</strain>
    </source>
</reference>
<gene>
    <name evidence="2" type="ORF">KHZ51_01920</name>
</gene>
<protein>
    <recommendedName>
        <fullName evidence="4">Polymerase</fullName>
    </recommendedName>
</protein>
<proteinExistence type="predicted"/>
<feature type="transmembrane region" description="Helical" evidence="1">
    <location>
        <begin position="229"/>
        <end position="248"/>
    </location>
</feature>
<dbReference type="EMBL" id="JAGZLW010000004">
    <property type="protein sequence ID" value="MBS4947461.1"/>
    <property type="molecule type" value="Genomic_DNA"/>
</dbReference>
<feature type="transmembrane region" description="Helical" evidence="1">
    <location>
        <begin position="309"/>
        <end position="328"/>
    </location>
</feature>
<feature type="transmembrane region" description="Helical" evidence="1">
    <location>
        <begin position="194"/>
        <end position="217"/>
    </location>
</feature>
<keyword evidence="1" id="KW-0472">Membrane</keyword>
<feature type="transmembrane region" description="Helical" evidence="1">
    <location>
        <begin position="36"/>
        <end position="53"/>
    </location>
</feature>
<dbReference type="Proteomes" id="UP000759590">
    <property type="component" value="Unassembled WGS sequence"/>
</dbReference>
<feature type="transmembrane region" description="Helical" evidence="1">
    <location>
        <begin position="116"/>
        <end position="134"/>
    </location>
</feature>
<feature type="transmembrane region" description="Helical" evidence="1">
    <location>
        <begin position="6"/>
        <end position="29"/>
    </location>
</feature>
<feature type="transmembrane region" description="Helical" evidence="1">
    <location>
        <begin position="365"/>
        <end position="384"/>
    </location>
</feature>
<feature type="transmembrane region" description="Helical" evidence="1">
    <location>
        <begin position="140"/>
        <end position="160"/>
    </location>
</feature>
<sequence length="425" mass="50668">MFLVFLLFFGVFLLFPIITTPFLLIPIVYRFRYSRYYLMLFVIGISLIALRYIPYFTDDGAYHYKAAYLFQFYDNVFDWFGNLMSKNIPTEEYGYYNYPLFALLLYIFSKTGTYSLVSFTVILIVYFLYTKIIYEIYQEYNISKFLFLLALLTMVAIVNVRFTTSGMRYHLAGAIIVFLFYKEIKNGFELNKTLFYYLIPILIHSSAVIFVATRLIFPWFKDASFFKKIIILFSLPIFTLLSPLLQTLNVEYLSFLLEKFNAYQKTEIFIKLYSTSDLINVYLGVLISLLYIFLYHTTFRFQKNLNMKLFLSFVLYICLLTLSVLPFLTILDRFVWFVYPLVAISMILHIGYNKTHIERVQYIRNNYLPFFIVLTLCFIGGVIGNRRFLDFLRLVDFNTMEILTKNVFDYFSDLHHFSLSEVLRR</sequence>
<feature type="transmembrane region" description="Helical" evidence="1">
    <location>
        <begin position="334"/>
        <end position="353"/>
    </location>
</feature>
<evidence type="ECO:0000313" key="3">
    <source>
        <dbReference type="Proteomes" id="UP000759590"/>
    </source>
</evidence>
<keyword evidence="1" id="KW-1133">Transmembrane helix</keyword>
<name>A0A942X7U4_STRMT</name>
<evidence type="ECO:0008006" key="4">
    <source>
        <dbReference type="Google" id="ProtNLM"/>
    </source>
</evidence>